<gene>
    <name evidence="1" type="ORF">ACOLOM_LOCUS35</name>
</gene>
<organism evidence="1 2">
    <name type="scientific">Acaulospora colombiana</name>
    <dbReference type="NCBI Taxonomy" id="27376"/>
    <lineage>
        <taxon>Eukaryota</taxon>
        <taxon>Fungi</taxon>
        <taxon>Fungi incertae sedis</taxon>
        <taxon>Mucoromycota</taxon>
        <taxon>Glomeromycotina</taxon>
        <taxon>Glomeromycetes</taxon>
        <taxon>Diversisporales</taxon>
        <taxon>Acaulosporaceae</taxon>
        <taxon>Acaulospora</taxon>
    </lineage>
</organism>
<dbReference type="Proteomes" id="UP000789525">
    <property type="component" value="Unassembled WGS sequence"/>
</dbReference>
<name>A0ACA9JV24_9GLOM</name>
<protein>
    <submittedName>
        <fullName evidence="1">14870_t:CDS:1</fullName>
    </submittedName>
</protein>
<sequence length="81" mass="8914">MSWKNERESQISWKNERESQISSGPSVNIHNSTFSEISGNIATIDDKTGTISGGMFDLELSALKKSDSIQKKQSLPSIPKS</sequence>
<dbReference type="EMBL" id="CAJVPT010000029">
    <property type="protein sequence ID" value="CAG8437803.1"/>
    <property type="molecule type" value="Genomic_DNA"/>
</dbReference>
<comment type="caution">
    <text evidence="1">The sequence shown here is derived from an EMBL/GenBank/DDBJ whole genome shotgun (WGS) entry which is preliminary data.</text>
</comment>
<evidence type="ECO:0000313" key="1">
    <source>
        <dbReference type="EMBL" id="CAG8437803.1"/>
    </source>
</evidence>
<reference evidence="1" key="1">
    <citation type="submission" date="2021-06" db="EMBL/GenBank/DDBJ databases">
        <authorList>
            <person name="Kallberg Y."/>
            <person name="Tangrot J."/>
            <person name="Rosling A."/>
        </authorList>
    </citation>
    <scope>NUCLEOTIDE SEQUENCE</scope>
    <source>
        <strain evidence="1">CL356</strain>
    </source>
</reference>
<feature type="non-terminal residue" evidence="1">
    <location>
        <position position="81"/>
    </location>
</feature>
<proteinExistence type="predicted"/>
<keyword evidence="2" id="KW-1185">Reference proteome</keyword>
<accession>A0ACA9JV24</accession>
<evidence type="ECO:0000313" key="2">
    <source>
        <dbReference type="Proteomes" id="UP000789525"/>
    </source>
</evidence>